<gene>
    <name evidence="4" type="ORF">LYNGBM3L_75030</name>
</gene>
<accession>F4Y454</accession>
<organism evidence="4 5">
    <name type="scientific">Moorena producens 3L</name>
    <dbReference type="NCBI Taxonomy" id="489825"/>
    <lineage>
        <taxon>Bacteria</taxon>
        <taxon>Bacillati</taxon>
        <taxon>Cyanobacteriota</taxon>
        <taxon>Cyanophyceae</taxon>
        <taxon>Coleofasciculales</taxon>
        <taxon>Coleofasciculaceae</taxon>
        <taxon>Moorena</taxon>
    </lineage>
</organism>
<evidence type="ECO:0000256" key="1">
    <source>
        <dbReference type="ARBA" id="ARBA00023125"/>
    </source>
</evidence>
<keyword evidence="1" id="KW-0238">DNA-binding</keyword>
<keyword evidence="5" id="KW-1185">Reference proteome</keyword>
<dbReference type="EMBL" id="GL890975">
    <property type="protein sequence ID" value="EGJ28373.1"/>
    <property type="molecule type" value="Genomic_DNA"/>
</dbReference>
<dbReference type="AlphaFoldDB" id="F4Y454"/>
<name>F4Y454_9CYAN</name>
<dbReference type="GO" id="GO:0003677">
    <property type="term" value="F:DNA binding"/>
    <property type="evidence" value="ECO:0007669"/>
    <property type="project" value="UniProtKB-KW"/>
</dbReference>
<proteinExistence type="predicted"/>
<sequence>MAILRQTFRLYPNKTATSKMFYARKLHQLLYNAGIADRRYEWKANKKSIGYLDQQNCLPDFKKCWPEYKELYSTSLQATLKRVDLAYNRFFQGLGGIPKYKPIRKYSGWTYPSKAGWKTDTNGKDGTLTLNDLGLTIKMRGQAKSWGTPTTLTITYKPSINAWYASITVKTETPDPKYGSESDLKYEKIVAYDLGTETAITAFNGSEFEEIANRRFTKTLEPKVKAAGKEKRRKQAPNFKKGIKASKRWKKANKKESQLNRKAANARRDWQHVLMQSLMGETPKTALHRKVTSDLSSRYDIGVTEKLNTKGMTRKAKKGSKRKKQKAGLNKAILDVGFGTLNKMLTYKIELKGGIVLQLPTRQLKPSQRCPECGKVHKNWAELSNRYHVCDACGFELDRDKTSTMVMFNAALGKQPGYGTDLDKRGFSSSTSKTSKHTGSMRQLGKMKRQKSRSKDGSADTLSWP</sequence>
<dbReference type="HOGENOM" id="CLU_032903_0_1_3"/>
<protein>
    <submittedName>
        <fullName evidence="4">Transposase</fullName>
    </submittedName>
</protein>
<feature type="region of interest" description="Disordered" evidence="2">
    <location>
        <begin position="246"/>
        <end position="265"/>
    </location>
</feature>
<evidence type="ECO:0000259" key="3">
    <source>
        <dbReference type="Pfam" id="PF07282"/>
    </source>
</evidence>
<dbReference type="eggNOG" id="COG0675">
    <property type="taxonomic scope" value="Bacteria"/>
</dbReference>
<dbReference type="RefSeq" id="WP_008191855.1">
    <property type="nucleotide sequence ID" value="NZ_GL890975.1"/>
</dbReference>
<evidence type="ECO:0000313" key="5">
    <source>
        <dbReference type="Proteomes" id="UP000003959"/>
    </source>
</evidence>
<evidence type="ECO:0000313" key="4">
    <source>
        <dbReference type="EMBL" id="EGJ28373.1"/>
    </source>
</evidence>
<dbReference type="InterPro" id="IPR010095">
    <property type="entry name" value="Cas12f1-like_TNB"/>
</dbReference>
<feature type="domain" description="Cas12f1-like TNB" evidence="3">
    <location>
        <begin position="338"/>
        <end position="401"/>
    </location>
</feature>
<reference evidence="5" key="1">
    <citation type="journal article" date="2011" name="Proc. Natl. Acad. Sci. U.S.A.">
        <title>Genomic insights into the physiology and ecology of the marine filamentous cyanobacterium Lyngbya majuscula.</title>
        <authorList>
            <person name="Jones A.C."/>
            <person name="Monroe E.A."/>
            <person name="Podell S."/>
            <person name="Hess W.R."/>
            <person name="Klages S."/>
            <person name="Esquenazi E."/>
            <person name="Niessen S."/>
            <person name="Hoover H."/>
            <person name="Rothmann M."/>
            <person name="Lasken R.S."/>
            <person name="Yates J.R.III."/>
            <person name="Reinhardt R."/>
            <person name="Kube M."/>
            <person name="Burkart M.D."/>
            <person name="Allen E.E."/>
            <person name="Dorrestein P.C."/>
            <person name="Gerwick W.H."/>
            <person name="Gerwick L."/>
        </authorList>
    </citation>
    <scope>NUCLEOTIDE SEQUENCE [LARGE SCALE GENOMIC DNA]</scope>
    <source>
        <strain evidence="5">3L</strain>
    </source>
</reference>
<evidence type="ECO:0000256" key="2">
    <source>
        <dbReference type="SAM" id="MobiDB-lite"/>
    </source>
</evidence>
<dbReference type="NCBIfam" id="NF040570">
    <property type="entry name" value="guided_TnpB"/>
    <property type="match status" value="1"/>
</dbReference>
<dbReference type="Proteomes" id="UP000003959">
    <property type="component" value="Unassembled WGS sequence"/>
</dbReference>
<feature type="region of interest" description="Disordered" evidence="2">
    <location>
        <begin position="421"/>
        <end position="465"/>
    </location>
</feature>
<dbReference type="Pfam" id="PF07282">
    <property type="entry name" value="Cas12f1-like_TNB"/>
    <property type="match status" value="1"/>
</dbReference>